<dbReference type="KEGG" id="hro:HELRODRAFT_167838"/>
<dbReference type="Proteomes" id="UP000015101">
    <property type="component" value="Unassembled WGS sequence"/>
</dbReference>
<dbReference type="STRING" id="6412.T1EZV1"/>
<proteinExistence type="predicted"/>
<gene>
    <name evidence="2" type="primary">20202101</name>
    <name evidence="1" type="ORF">HELRODRAFT_167838</name>
</gene>
<dbReference type="GeneID" id="20202101"/>
<dbReference type="EnsemblMetazoa" id="HelroT167838">
    <property type="protein sequence ID" value="HelroP167838"/>
    <property type="gene ID" value="HelroG167838"/>
</dbReference>
<dbReference type="EMBL" id="KB095905">
    <property type="protein sequence ID" value="ESO10001.1"/>
    <property type="molecule type" value="Genomic_DNA"/>
</dbReference>
<reference evidence="3" key="1">
    <citation type="submission" date="2012-12" db="EMBL/GenBank/DDBJ databases">
        <authorList>
            <person name="Hellsten U."/>
            <person name="Grimwood J."/>
            <person name="Chapman J.A."/>
            <person name="Shapiro H."/>
            <person name="Aerts A."/>
            <person name="Otillar R.P."/>
            <person name="Terry A.Y."/>
            <person name="Boore J.L."/>
            <person name="Simakov O."/>
            <person name="Marletaz F."/>
            <person name="Cho S.-J."/>
            <person name="Edsinger-Gonzales E."/>
            <person name="Havlak P."/>
            <person name="Kuo D.-H."/>
            <person name="Larsson T."/>
            <person name="Lv J."/>
            <person name="Arendt D."/>
            <person name="Savage R."/>
            <person name="Osoegawa K."/>
            <person name="de Jong P."/>
            <person name="Lindberg D.R."/>
            <person name="Seaver E.C."/>
            <person name="Weisblat D.A."/>
            <person name="Putnam N.H."/>
            <person name="Grigoriev I.V."/>
            <person name="Rokhsar D.S."/>
        </authorList>
    </citation>
    <scope>NUCLEOTIDE SEQUENCE</scope>
</reference>
<reference evidence="2" key="3">
    <citation type="submission" date="2015-06" db="UniProtKB">
        <authorList>
            <consortium name="EnsemblMetazoa"/>
        </authorList>
    </citation>
    <scope>IDENTIFICATION</scope>
</reference>
<dbReference type="eggNOG" id="ENOG502QV3V">
    <property type="taxonomic scope" value="Eukaryota"/>
</dbReference>
<name>T1EZV1_HELRO</name>
<dbReference type="HOGENOM" id="CLU_1435881_0_0_1"/>
<dbReference type="PANTHER" id="PTHR46114:SF1">
    <property type="entry name" value="ZAD DOMAIN-CONTAINING PROTEIN"/>
    <property type="match status" value="1"/>
</dbReference>
<dbReference type="PANTHER" id="PTHR46114">
    <property type="entry name" value="APPLE DOMAIN-CONTAINING PROTEIN"/>
    <property type="match status" value="1"/>
</dbReference>
<organism evidence="2 3">
    <name type="scientific">Helobdella robusta</name>
    <name type="common">Californian leech</name>
    <dbReference type="NCBI Taxonomy" id="6412"/>
    <lineage>
        <taxon>Eukaryota</taxon>
        <taxon>Metazoa</taxon>
        <taxon>Spiralia</taxon>
        <taxon>Lophotrochozoa</taxon>
        <taxon>Annelida</taxon>
        <taxon>Clitellata</taxon>
        <taxon>Hirudinea</taxon>
        <taxon>Rhynchobdellida</taxon>
        <taxon>Glossiphoniidae</taxon>
        <taxon>Helobdella</taxon>
    </lineage>
</organism>
<sequence length="189" mass="21744">MNSQFIRVGILCTHQHIITTAHSRPFVTNDGVMWQGEAGGTKVVWCGCCEFVISIQNEPLVGPQKVLIPPLRINLGLMKRLVKALDQDGQCFKYLYTLFPALSCKKLKAGIFDSPQIILLIKDKKFIKTMIDIEKHTWHLNFPTNFVAMSDEEQGERFHQDINTMERRYKGRWNTSMIANYPWCVHCTA</sequence>
<evidence type="ECO:0000313" key="1">
    <source>
        <dbReference type="EMBL" id="ESO10001.1"/>
    </source>
</evidence>
<dbReference type="RefSeq" id="XP_009011815.1">
    <property type="nucleotide sequence ID" value="XM_009013567.1"/>
</dbReference>
<dbReference type="InParanoid" id="T1EZV1"/>
<dbReference type="AlphaFoldDB" id="T1EZV1"/>
<reference evidence="1 3" key="2">
    <citation type="journal article" date="2013" name="Nature">
        <title>Insights into bilaterian evolution from three spiralian genomes.</title>
        <authorList>
            <person name="Simakov O."/>
            <person name="Marletaz F."/>
            <person name="Cho S.J."/>
            <person name="Edsinger-Gonzales E."/>
            <person name="Havlak P."/>
            <person name="Hellsten U."/>
            <person name="Kuo D.H."/>
            <person name="Larsson T."/>
            <person name="Lv J."/>
            <person name="Arendt D."/>
            <person name="Savage R."/>
            <person name="Osoegawa K."/>
            <person name="de Jong P."/>
            <person name="Grimwood J."/>
            <person name="Chapman J.A."/>
            <person name="Shapiro H."/>
            <person name="Aerts A."/>
            <person name="Otillar R.P."/>
            <person name="Terry A.Y."/>
            <person name="Boore J.L."/>
            <person name="Grigoriev I.V."/>
            <person name="Lindberg D.R."/>
            <person name="Seaver E.C."/>
            <person name="Weisblat D.A."/>
            <person name="Putnam N.H."/>
            <person name="Rokhsar D.S."/>
        </authorList>
    </citation>
    <scope>NUCLEOTIDE SEQUENCE</scope>
</reference>
<dbReference type="OrthoDB" id="7549893at2759"/>
<keyword evidence="3" id="KW-1185">Reference proteome</keyword>
<protein>
    <submittedName>
        <fullName evidence="1 2">Uncharacterized protein</fullName>
    </submittedName>
</protein>
<evidence type="ECO:0000313" key="3">
    <source>
        <dbReference type="Proteomes" id="UP000015101"/>
    </source>
</evidence>
<accession>T1EZV1</accession>
<evidence type="ECO:0000313" key="2">
    <source>
        <dbReference type="EnsemblMetazoa" id="HelroP167838"/>
    </source>
</evidence>
<dbReference type="CTD" id="20202101"/>
<dbReference type="EMBL" id="AMQM01002853">
    <property type="status" value="NOT_ANNOTATED_CDS"/>
    <property type="molecule type" value="Genomic_DNA"/>
</dbReference>